<dbReference type="PRINTS" id="PR00463">
    <property type="entry name" value="EP450I"/>
</dbReference>
<dbReference type="GeneID" id="6188226"/>
<accession>B2AF71</accession>
<evidence type="ECO:0000256" key="14">
    <source>
        <dbReference type="PIRNR" id="PIRNR000209"/>
    </source>
</evidence>
<dbReference type="EC" id="1.14.14.1" evidence="14"/>
<dbReference type="InterPro" id="IPR001128">
    <property type="entry name" value="Cyt_P450"/>
</dbReference>
<evidence type="ECO:0000256" key="10">
    <source>
        <dbReference type="ARBA" id="ARBA00022982"/>
    </source>
</evidence>
<dbReference type="eggNOG" id="KOG0157">
    <property type="taxonomic scope" value="Eukaryota"/>
</dbReference>
<comment type="similarity">
    <text evidence="2 14">In the N-terminal section; belongs to the cytochrome P450 family.</text>
</comment>
<dbReference type="Gene3D" id="1.10.630.10">
    <property type="entry name" value="Cytochrome P450"/>
    <property type="match status" value="1"/>
</dbReference>
<evidence type="ECO:0000256" key="12">
    <source>
        <dbReference type="ARBA" id="ARBA00023004"/>
    </source>
</evidence>
<dbReference type="GO" id="GO:0005829">
    <property type="term" value="C:cytosol"/>
    <property type="evidence" value="ECO:0007669"/>
    <property type="project" value="TreeGrafter"/>
</dbReference>
<dbReference type="Pfam" id="PF00258">
    <property type="entry name" value="Flavodoxin_1"/>
    <property type="match status" value="1"/>
</dbReference>
<evidence type="ECO:0000313" key="20">
    <source>
        <dbReference type="Proteomes" id="UP000001197"/>
    </source>
</evidence>
<reference evidence="19" key="4">
    <citation type="submission" date="2015-04" db="EMBL/GenBank/DDBJ databases">
        <title>Maintaining two mating types: Structure of the mating type locus and its role in heterokaryosis in Podospora anserina.</title>
        <authorList>
            <person name="Grognet P."/>
            <person name="Bidard F."/>
            <person name="Kuchly C."/>
            <person name="Chan Ho Tong L."/>
            <person name="Coppin E."/>
            <person name="Ait Benkhali J."/>
            <person name="Couloux A."/>
            <person name="Wincker P."/>
            <person name="Debuchy R."/>
            <person name="Silar P."/>
        </authorList>
    </citation>
    <scope>NUCLEOTIDE SEQUENCE</scope>
</reference>
<comment type="cofactor">
    <cofactor evidence="1 14 15">
        <name>heme</name>
        <dbReference type="ChEBI" id="CHEBI:30413"/>
    </cofactor>
</comment>
<dbReference type="Pfam" id="PF00175">
    <property type="entry name" value="NAD_binding_1"/>
    <property type="match status" value="1"/>
</dbReference>
<evidence type="ECO:0000256" key="9">
    <source>
        <dbReference type="ARBA" id="ARBA00022857"/>
    </source>
</evidence>
<comment type="cofactor">
    <cofactor evidence="14">
        <name>FAD</name>
        <dbReference type="ChEBI" id="CHEBI:57692"/>
    </cofactor>
    <cofactor evidence="14">
        <name>FMN</name>
        <dbReference type="ChEBI" id="CHEBI:58210"/>
    </cofactor>
</comment>
<dbReference type="Pfam" id="PF00667">
    <property type="entry name" value="FAD_binding_1"/>
    <property type="match status" value="1"/>
</dbReference>
<dbReference type="eggNOG" id="KOG1158">
    <property type="taxonomic scope" value="Eukaryota"/>
</dbReference>
<dbReference type="SUPFAM" id="SSF52218">
    <property type="entry name" value="Flavoproteins"/>
    <property type="match status" value="1"/>
</dbReference>
<dbReference type="Gene3D" id="3.40.50.360">
    <property type="match status" value="1"/>
</dbReference>
<sequence length="1098" mass="121221">MATHNVAVALDKRESIPGPSPLPLLGNIRDIDVKNTVRSLNELADSYGPIYRLKLGVANVIIISSYGLINEVLSRKEFIKYPVGTVMRMRDVIHDSLITAFHHEENWAIAHRTLVPAFGPLAIKQMFGEMHDIGSQLVQKWIHSGPTTAIDVAADLQSLALDTLALCAMDTRFNSLSRDADEPHKLVNALNGIFSEVTVRAARPAWFTKLQWSANRKFDENNAFLRKLAHEVISHRRANPSQKKDLLNALVNGKDPATGNSLTDDCIINNMMAFLIAGSETTGNLLAFLLYYLLANPRAYATLREEIDRVVGSDPLAPEHLNKLPYTKACLREALRLQPTVPVLAVKPVDVDGPIVLGHKWELDGPQTILILLHHLHRDASVWGENAKDFNPQRMLDKNFAKLPPNAWKPFGNGQRSCIGNEFAFQEATIAVALLFQKFDFSFADPDYKLTIKQAASIKPANLFVHAKPRPGVDALSTNQGVVHEDTIGKPAPATENVFSGVNDLKPIIVYYGSNMGTSMELANNLAKSAIQRGFQCTAAALDEATGSLRPGVLSVFISSSYDGQPTNNGAKFIDWISALSPNSLTGVEFVVFGCGNRTFFVLLFSIIRANLEGTGEWRDTFQRIPNLIFDLLEKHGAISIAAKGSADAAEGDVLAQFVTWQASDFWPCVANLHGVAPGTTDEALRVAVVHHKPTFQPIQTGVSAIVKKVYRLTDDRVRPKYHLELELPEGHNYEVGGYLEILPRNPLELVKRALRALGLKEDDVLELHSSASTPLPTGVPLLAKDLLSHHLDLNQPATVKLLRDHCEVAEDKQALDSILEEGNRTTVLTRRPSVLQILEAVKIGNLPMSALIGLLPPLKPRPYSISSSPLSSPSRCTLTWSVLQHPGLSHPRFSQITTYGLASNFLSALKDGDTLSVTVKPSHAAFRPVFYGPGATPVIMVCAGAGLAPFRGFLQHRFELLRQGSVLETKMPPAMLFVGCRSPADKIYADTLREWALAARVDIFYAFSQNTENTESAGCKYAQDRLWLERVRVMDLWEQGARMYVCGSRLVNEGVKDVLKRMYVEGVQKQNGQDLTEAQVEEWWASTRRDRYAVDVF</sequence>
<feature type="binding site" description="axial binding residue" evidence="15">
    <location>
        <position position="418"/>
    </location>
    <ligand>
        <name>heme</name>
        <dbReference type="ChEBI" id="CHEBI:30413"/>
    </ligand>
    <ligandPart>
        <name>Fe</name>
        <dbReference type="ChEBI" id="CHEBI:18248"/>
    </ligandPart>
</feature>
<evidence type="ECO:0000256" key="6">
    <source>
        <dbReference type="ARBA" id="ARBA00022643"/>
    </source>
</evidence>
<dbReference type="EMBL" id="CU633457">
    <property type="protein sequence ID" value="CAP62088.1"/>
    <property type="molecule type" value="Genomic_DNA"/>
</dbReference>
<reference evidence="18 20" key="1">
    <citation type="journal article" date="2008" name="Genome Biol.">
        <title>The genome sequence of the model ascomycete fungus Podospora anserina.</title>
        <authorList>
            <person name="Espagne E."/>
            <person name="Lespinet O."/>
            <person name="Malagnac F."/>
            <person name="Da Silva C."/>
            <person name="Jaillon O."/>
            <person name="Porcel B.M."/>
            <person name="Couloux A."/>
            <person name="Aury J.-M."/>
            <person name="Segurens B."/>
            <person name="Poulain J."/>
            <person name="Anthouard V."/>
            <person name="Grossetete S."/>
            <person name="Khalili H."/>
            <person name="Coppin E."/>
            <person name="Dequard-Chablat M."/>
            <person name="Picard M."/>
            <person name="Contamine V."/>
            <person name="Arnaise S."/>
            <person name="Bourdais A."/>
            <person name="Berteaux-Lecellier V."/>
            <person name="Gautheret D."/>
            <person name="de Vries R.P."/>
            <person name="Battaglia E."/>
            <person name="Coutinho P.M."/>
            <person name="Danchin E.G.J."/>
            <person name="Henrissat B."/>
            <person name="El Khoury R."/>
            <person name="Sainsard-Chanet A."/>
            <person name="Boivin A."/>
            <person name="Pinan-Lucarre B."/>
            <person name="Sellem C.H."/>
            <person name="Debuchy R."/>
            <person name="Wincker P."/>
            <person name="Weissenbach J."/>
            <person name="Silar P."/>
        </authorList>
    </citation>
    <scope>NUCLEOTIDE SEQUENCE [LARGE SCALE GENOMIC DNA]</scope>
    <source>
        <strain evidence="20">S / ATCC MYA-4624 / DSM 980 / FGSC 10383</strain>
        <strain evidence="18">S mat+</strain>
    </source>
</reference>
<dbReference type="Pfam" id="PF00067">
    <property type="entry name" value="p450"/>
    <property type="match status" value="1"/>
</dbReference>
<comment type="catalytic activity">
    <reaction evidence="14">
        <text>2 oxidized [cytochrome P450] + NADPH = 2 reduced [cytochrome P450] + NADP(+) + H(+)</text>
        <dbReference type="Rhea" id="RHEA:24040"/>
        <dbReference type="Rhea" id="RHEA-COMP:14627"/>
        <dbReference type="Rhea" id="RHEA-COMP:14628"/>
        <dbReference type="ChEBI" id="CHEBI:15378"/>
        <dbReference type="ChEBI" id="CHEBI:55376"/>
        <dbReference type="ChEBI" id="CHEBI:57783"/>
        <dbReference type="ChEBI" id="CHEBI:58349"/>
        <dbReference type="ChEBI" id="CHEBI:60344"/>
        <dbReference type="EC" id="1.6.2.4"/>
    </reaction>
</comment>
<keyword evidence="7 14" id="KW-0479">Metal-binding</keyword>
<dbReference type="GO" id="GO:0050660">
    <property type="term" value="F:flavin adenine dinucleotide binding"/>
    <property type="evidence" value="ECO:0007669"/>
    <property type="project" value="TreeGrafter"/>
</dbReference>
<feature type="domain" description="FAD-binding FR-type" evidence="17">
    <location>
        <begin position="700"/>
        <end position="930"/>
    </location>
</feature>
<keyword evidence="11 14" id="KW-0560">Oxidoreductase</keyword>
<evidence type="ECO:0000259" key="16">
    <source>
        <dbReference type="PROSITE" id="PS50902"/>
    </source>
</evidence>
<protein>
    <recommendedName>
        <fullName evidence="14">Bifunctional cytochrome P450/NADPH--P450 reductase</fullName>
    </recommendedName>
    <domain>
        <recommendedName>
            <fullName evidence="14">Cytochrome P450</fullName>
            <ecNumber evidence="14">1.14.14.1</ecNumber>
        </recommendedName>
    </domain>
    <domain>
        <recommendedName>
            <fullName evidence="14">NADPH--cytochrome P450 reductase</fullName>
            <ecNumber evidence="14">1.6.2.4</ecNumber>
        </recommendedName>
    </domain>
</protein>
<evidence type="ECO:0000256" key="4">
    <source>
        <dbReference type="ARBA" id="ARBA00022617"/>
    </source>
</evidence>
<gene>
    <name evidence="18" type="ORF">PODANS_5_360</name>
</gene>
<keyword evidence="13 14" id="KW-0503">Monooxygenase</keyword>
<dbReference type="EC" id="1.6.2.4" evidence="14"/>
<keyword evidence="4 14" id="KW-0349">Heme</keyword>
<dbReference type="InterPro" id="IPR039261">
    <property type="entry name" value="FNR_nucleotide-bd"/>
</dbReference>
<dbReference type="PIRSF" id="PIRSF000209">
    <property type="entry name" value="Bifunctional_P450_P450R"/>
    <property type="match status" value="1"/>
</dbReference>
<dbReference type="EMBL" id="FO904940">
    <property type="protein sequence ID" value="CDP29162.1"/>
    <property type="molecule type" value="Genomic_DNA"/>
</dbReference>
<evidence type="ECO:0000256" key="8">
    <source>
        <dbReference type="ARBA" id="ARBA00022827"/>
    </source>
</evidence>
<dbReference type="GO" id="GO:0070330">
    <property type="term" value="F:aromatase activity"/>
    <property type="evidence" value="ECO:0007669"/>
    <property type="project" value="UniProtKB-UniRule"/>
</dbReference>
<dbReference type="AlphaFoldDB" id="B2AF71"/>
<dbReference type="PANTHER" id="PTHR19384:SF127">
    <property type="entry name" value="BIFUNCTIONAL CYTOCHROME P450_NADPH--P450 REDUCTASE"/>
    <property type="match status" value="1"/>
</dbReference>
<dbReference type="SUPFAM" id="SSF52343">
    <property type="entry name" value="Ferredoxin reductase-like, C-terminal NADP-linked domain"/>
    <property type="match status" value="1"/>
</dbReference>
<dbReference type="PROSITE" id="PS00086">
    <property type="entry name" value="CYTOCHROME_P450"/>
    <property type="match status" value="1"/>
</dbReference>
<dbReference type="KEGG" id="pan:PODANSg1328"/>
<dbReference type="GO" id="GO:0005506">
    <property type="term" value="F:iron ion binding"/>
    <property type="evidence" value="ECO:0007669"/>
    <property type="project" value="UniProtKB-UniRule"/>
</dbReference>
<comment type="catalytic activity">
    <reaction evidence="14">
        <text>an organic molecule + reduced [NADPH--hemoprotein reductase] + O2 = an alcohol + oxidized [NADPH--hemoprotein reductase] + H2O + H(+)</text>
        <dbReference type="Rhea" id="RHEA:17149"/>
        <dbReference type="Rhea" id="RHEA-COMP:11964"/>
        <dbReference type="Rhea" id="RHEA-COMP:11965"/>
        <dbReference type="ChEBI" id="CHEBI:15377"/>
        <dbReference type="ChEBI" id="CHEBI:15378"/>
        <dbReference type="ChEBI" id="CHEBI:15379"/>
        <dbReference type="ChEBI" id="CHEBI:30879"/>
        <dbReference type="ChEBI" id="CHEBI:57618"/>
        <dbReference type="ChEBI" id="CHEBI:58210"/>
        <dbReference type="ChEBI" id="CHEBI:142491"/>
        <dbReference type="EC" id="1.14.14.1"/>
    </reaction>
</comment>
<dbReference type="PRINTS" id="PR00385">
    <property type="entry name" value="P450"/>
</dbReference>
<dbReference type="GO" id="GO:0020037">
    <property type="term" value="F:heme binding"/>
    <property type="evidence" value="ECO:0007669"/>
    <property type="project" value="UniProtKB-UniRule"/>
</dbReference>
<evidence type="ECO:0000259" key="17">
    <source>
        <dbReference type="PROSITE" id="PS51384"/>
    </source>
</evidence>
<dbReference type="Gene3D" id="2.40.30.10">
    <property type="entry name" value="Translation factors"/>
    <property type="match status" value="1"/>
</dbReference>
<dbReference type="InterPro" id="IPR036396">
    <property type="entry name" value="Cyt_P450_sf"/>
</dbReference>
<keyword evidence="20" id="KW-1185">Reference proteome</keyword>
<dbReference type="PROSITE" id="PS51384">
    <property type="entry name" value="FAD_FR"/>
    <property type="match status" value="1"/>
</dbReference>
<dbReference type="Gene3D" id="3.40.50.80">
    <property type="entry name" value="Nucleotide-binding domain of ferredoxin-NADP reductase (FNR) module"/>
    <property type="match status" value="1"/>
</dbReference>
<dbReference type="OrthoDB" id="4575700at2759"/>
<dbReference type="InterPro" id="IPR029039">
    <property type="entry name" value="Flavoprotein-like_sf"/>
</dbReference>
<dbReference type="Proteomes" id="UP000001197">
    <property type="component" value="Chromosome 5"/>
</dbReference>
<keyword evidence="12 14" id="KW-0408">Iron</keyword>
<evidence type="ECO:0000256" key="5">
    <source>
        <dbReference type="ARBA" id="ARBA00022630"/>
    </source>
</evidence>
<dbReference type="InterPro" id="IPR023206">
    <property type="entry name" value="Bifunctional_P450_P450_red"/>
</dbReference>
<evidence type="ECO:0000256" key="1">
    <source>
        <dbReference type="ARBA" id="ARBA00001971"/>
    </source>
</evidence>
<dbReference type="InterPro" id="IPR017972">
    <property type="entry name" value="Cyt_P450_CS"/>
</dbReference>
<dbReference type="CDD" id="cd06206">
    <property type="entry name" value="bifunctional_CYPOR"/>
    <property type="match status" value="1"/>
</dbReference>
<dbReference type="SUPFAM" id="SSF63380">
    <property type="entry name" value="Riboflavin synthase domain-like"/>
    <property type="match status" value="1"/>
</dbReference>
<dbReference type="STRING" id="515849.B2AF71"/>
<dbReference type="PROSITE" id="PS50902">
    <property type="entry name" value="FLAVODOXIN_LIKE"/>
    <property type="match status" value="1"/>
</dbReference>
<dbReference type="SUPFAM" id="SSF48264">
    <property type="entry name" value="Cytochrome P450"/>
    <property type="match status" value="1"/>
</dbReference>
<keyword evidence="9 14" id="KW-0521">NADP</keyword>
<dbReference type="InterPro" id="IPR003097">
    <property type="entry name" value="CysJ-like_FAD-binding"/>
</dbReference>
<reference evidence="20" key="3">
    <citation type="journal article" date="2014" name="Genetics">
        <title>Maintaining two mating types: Structure of the mating type locus and its role in heterokaryosis in Podospora anserina.</title>
        <authorList>
            <person name="Grognet P."/>
            <person name="Bidard F."/>
            <person name="Kuchly C."/>
            <person name="Tong L.C.H."/>
            <person name="Coppin E."/>
            <person name="Benkhali J.A."/>
            <person name="Couloux A."/>
            <person name="Wincker P."/>
            <person name="Debuchy R."/>
            <person name="Silar P."/>
        </authorList>
    </citation>
    <scope>GENOME REANNOTATION</scope>
    <source>
        <strain evidence="20">S / ATCC MYA-4624 / DSM 980 / FGSC 10383</strain>
    </source>
</reference>
<evidence type="ECO:0000313" key="19">
    <source>
        <dbReference type="EMBL" id="CDP29162.1"/>
    </source>
</evidence>
<dbReference type="InterPro" id="IPR023173">
    <property type="entry name" value="NADPH_Cyt_P450_Rdtase_alpha"/>
</dbReference>
<evidence type="ECO:0000256" key="2">
    <source>
        <dbReference type="ARBA" id="ARBA00010018"/>
    </source>
</evidence>
<dbReference type="GO" id="GO:0003958">
    <property type="term" value="F:NADPH-hemoprotein reductase activity"/>
    <property type="evidence" value="ECO:0007669"/>
    <property type="project" value="UniProtKB-UniRule"/>
</dbReference>
<dbReference type="VEuPathDB" id="FungiDB:PODANS_5_360"/>
<keyword evidence="6 14" id="KW-0288">FMN</keyword>
<keyword evidence="5 14" id="KW-0285">Flavoprotein</keyword>
<evidence type="ECO:0000256" key="11">
    <source>
        <dbReference type="ARBA" id="ARBA00023002"/>
    </source>
</evidence>
<keyword evidence="10 14" id="KW-0249">Electron transport</keyword>
<dbReference type="GO" id="GO:0010181">
    <property type="term" value="F:FMN binding"/>
    <property type="evidence" value="ECO:0007669"/>
    <property type="project" value="UniProtKB-UniRule"/>
</dbReference>
<dbReference type="HOGENOM" id="CLU_001570_7_0_1"/>
<evidence type="ECO:0000256" key="13">
    <source>
        <dbReference type="ARBA" id="ARBA00023033"/>
    </source>
</evidence>
<evidence type="ECO:0000256" key="3">
    <source>
        <dbReference type="ARBA" id="ARBA00022448"/>
    </source>
</evidence>
<keyword evidence="3 14" id="KW-0813">Transport</keyword>
<dbReference type="InterPro" id="IPR017938">
    <property type="entry name" value="Riboflavin_synthase-like_b-brl"/>
</dbReference>
<feature type="domain" description="Flavodoxin-like" evidence="16">
    <location>
        <begin position="508"/>
        <end position="666"/>
    </location>
</feature>
<dbReference type="InterPro" id="IPR002401">
    <property type="entry name" value="Cyt_P450_E_grp-I"/>
</dbReference>
<dbReference type="PANTHER" id="PTHR19384">
    <property type="entry name" value="NITRIC OXIDE SYNTHASE-RELATED"/>
    <property type="match status" value="1"/>
</dbReference>
<dbReference type="Gene3D" id="1.20.990.10">
    <property type="entry name" value="NADPH-cytochrome p450 Reductase, Chain A, domain 3"/>
    <property type="match status" value="1"/>
</dbReference>
<dbReference type="FunFam" id="1.10.630.10:FF:000040">
    <property type="entry name" value="Bifunctional cytochrome P450/NADPH--P450 reductase"/>
    <property type="match status" value="1"/>
</dbReference>
<proteinExistence type="inferred from homology"/>
<keyword evidence="8 14" id="KW-0274">FAD</keyword>
<evidence type="ECO:0000313" key="18">
    <source>
        <dbReference type="EMBL" id="CAP62088.1"/>
    </source>
</evidence>
<dbReference type="InterPro" id="IPR017927">
    <property type="entry name" value="FAD-bd_FR_type"/>
</dbReference>
<evidence type="ECO:0000256" key="15">
    <source>
        <dbReference type="PIRSR" id="PIRSR000209-1"/>
    </source>
</evidence>
<dbReference type="CDD" id="cd11068">
    <property type="entry name" value="CYP120A1"/>
    <property type="match status" value="1"/>
</dbReference>
<dbReference type="RefSeq" id="XP_001904310.1">
    <property type="nucleotide sequence ID" value="XM_001904275.1"/>
</dbReference>
<name>B2AF71_PODAN</name>
<dbReference type="InterPro" id="IPR008254">
    <property type="entry name" value="Flavodoxin/NO_synth"/>
</dbReference>
<reference evidence="18" key="2">
    <citation type="submission" date="2008-07" db="EMBL/GenBank/DDBJ databases">
        <authorList>
            <person name="Genoscope - CEA"/>
        </authorList>
    </citation>
    <scope>NUCLEOTIDE SEQUENCE</scope>
    <source>
        <strain evidence="18">S mat+</strain>
    </source>
</reference>
<dbReference type="InterPro" id="IPR001433">
    <property type="entry name" value="OxRdtase_FAD/NAD-bd"/>
</dbReference>
<evidence type="ECO:0000256" key="7">
    <source>
        <dbReference type="ARBA" id="ARBA00022723"/>
    </source>
</evidence>
<organism evidence="18">
    <name type="scientific">Podospora anserina (strain S / ATCC MYA-4624 / DSM 980 / FGSC 10383)</name>
    <name type="common">Pleurage anserina</name>
    <dbReference type="NCBI Taxonomy" id="515849"/>
    <lineage>
        <taxon>Eukaryota</taxon>
        <taxon>Fungi</taxon>
        <taxon>Dikarya</taxon>
        <taxon>Ascomycota</taxon>
        <taxon>Pezizomycotina</taxon>
        <taxon>Sordariomycetes</taxon>
        <taxon>Sordariomycetidae</taxon>
        <taxon>Sordariales</taxon>
        <taxon>Podosporaceae</taxon>
        <taxon>Podospora</taxon>
        <taxon>Podospora anserina</taxon>
    </lineage>
</organism>